<evidence type="ECO:0000313" key="7">
    <source>
        <dbReference type="Proteomes" id="UP000015525"/>
    </source>
</evidence>
<dbReference type="PANTHER" id="PTHR30346:SF17">
    <property type="entry name" value="LYSR FAMILY TRANSCRIPTIONAL REGULATOR"/>
    <property type="match status" value="1"/>
</dbReference>
<dbReference type="InterPro" id="IPR005119">
    <property type="entry name" value="LysR_subst-bd"/>
</dbReference>
<evidence type="ECO:0000256" key="3">
    <source>
        <dbReference type="ARBA" id="ARBA00023125"/>
    </source>
</evidence>
<dbReference type="PRINTS" id="PR00039">
    <property type="entry name" value="HTHLYSR"/>
</dbReference>
<dbReference type="Gene3D" id="1.10.10.10">
    <property type="entry name" value="Winged helix-like DNA-binding domain superfamily/Winged helix DNA-binding domain"/>
    <property type="match status" value="1"/>
</dbReference>
<comment type="similarity">
    <text evidence="1">Belongs to the LysR transcriptional regulatory family.</text>
</comment>
<protein>
    <recommendedName>
        <fullName evidence="5">HTH lysR-type domain-containing protein</fullName>
    </recommendedName>
</protein>
<evidence type="ECO:0000259" key="5">
    <source>
        <dbReference type="PROSITE" id="PS50931"/>
    </source>
</evidence>
<dbReference type="InterPro" id="IPR036388">
    <property type="entry name" value="WH-like_DNA-bd_sf"/>
</dbReference>
<evidence type="ECO:0000256" key="1">
    <source>
        <dbReference type="ARBA" id="ARBA00009437"/>
    </source>
</evidence>
<gene>
    <name evidence="6" type="ORF">L288_17960</name>
</gene>
<dbReference type="Gene3D" id="3.40.190.10">
    <property type="entry name" value="Periplasmic binding protein-like II"/>
    <property type="match status" value="2"/>
</dbReference>
<reference evidence="6 7" key="1">
    <citation type="journal article" date="2013" name="Genome Announc.">
        <title>Draft Genome Sequence of Sphingobium quisquiliarum Strain P25T, a Novel Hexachlorocyclohexane (HCH)-Degrading Bacterium Isolated from an HCH Dumpsite.</title>
        <authorList>
            <person name="Kumar Singh A."/>
            <person name="Sangwan N."/>
            <person name="Sharma A."/>
            <person name="Gupta V."/>
            <person name="Khurana J.P."/>
            <person name="Lal R."/>
        </authorList>
    </citation>
    <scope>NUCLEOTIDE SEQUENCE [LARGE SCALE GENOMIC DNA]</scope>
    <source>
        <strain evidence="6 7">P25</strain>
    </source>
</reference>
<dbReference type="EMBL" id="ATHO01000156">
    <property type="protein sequence ID" value="EQB01222.1"/>
    <property type="molecule type" value="Genomic_DNA"/>
</dbReference>
<keyword evidence="3" id="KW-0238">DNA-binding</keyword>
<evidence type="ECO:0000256" key="2">
    <source>
        <dbReference type="ARBA" id="ARBA00023015"/>
    </source>
</evidence>
<dbReference type="PANTHER" id="PTHR30346">
    <property type="entry name" value="TRANSCRIPTIONAL DUAL REGULATOR HCAR-RELATED"/>
    <property type="match status" value="1"/>
</dbReference>
<evidence type="ECO:0000256" key="4">
    <source>
        <dbReference type="ARBA" id="ARBA00023163"/>
    </source>
</evidence>
<name>T0GKI2_9SPHN</name>
<organism evidence="6 7">
    <name type="scientific">Sphingobium quisquiliarum P25</name>
    <dbReference type="NCBI Taxonomy" id="1329909"/>
    <lineage>
        <taxon>Bacteria</taxon>
        <taxon>Pseudomonadati</taxon>
        <taxon>Pseudomonadota</taxon>
        <taxon>Alphaproteobacteria</taxon>
        <taxon>Sphingomonadales</taxon>
        <taxon>Sphingomonadaceae</taxon>
        <taxon>Sphingobium</taxon>
    </lineage>
</organism>
<dbReference type="InterPro" id="IPR036390">
    <property type="entry name" value="WH_DNA-bd_sf"/>
</dbReference>
<dbReference type="Proteomes" id="UP000015525">
    <property type="component" value="Unassembled WGS sequence"/>
</dbReference>
<dbReference type="GO" id="GO:0003700">
    <property type="term" value="F:DNA-binding transcription factor activity"/>
    <property type="evidence" value="ECO:0007669"/>
    <property type="project" value="InterPro"/>
</dbReference>
<keyword evidence="7" id="KW-1185">Reference proteome</keyword>
<dbReference type="InterPro" id="IPR000847">
    <property type="entry name" value="LysR_HTH_N"/>
</dbReference>
<sequence length="297" mass="33217">MSLNAIELRQLRYFVAVVRQRSFRGAAAVVHVSQPPLTRQVQQLEDALGVQLLIRGSKGVELTPAGATFYTGACNILDLMDQAVARARLAGSGHLGRLDVGVFGSAVLDAVPRIIVAFRTLYPHVEVVLHNMDREHQVQALRERRITIGFNRFFRDEADLTWETLLTEPMLVAVPSGHPLASRAELSIDDIASEPLVFYPRVERPQGFTHYLMRMFHTRNMTPNIVQDVDDVVTAVALVSSGLGLCLVVESARNLQLPGVSYVRLRREDEVQFDLSMIWRTDDHSPLLRAFLEVARG</sequence>
<proteinExistence type="inferred from homology"/>
<dbReference type="GO" id="GO:0003677">
    <property type="term" value="F:DNA binding"/>
    <property type="evidence" value="ECO:0007669"/>
    <property type="project" value="UniProtKB-KW"/>
</dbReference>
<dbReference type="PROSITE" id="PS50931">
    <property type="entry name" value="HTH_LYSR"/>
    <property type="match status" value="1"/>
</dbReference>
<feature type="domain" description="HTH lysR-type" evidence="5">
    <location>
        <begin position="6"/>
        <end position="63"/>
    </location>
</feature>
<dbReference type="AlphaFoldDB" id="T0GKI2"/>
<accession>T0GKI2</accession>
<keyword evidence="4" id="KW-0804">Transcription</keyword>
<evidence type="ECO:0000313" key="6">
    <source>
        <dbReference type="EMBL" id="EQB01222.1"/>
    </source>
</evidence>
<dbReference type="PATRIC" id="fig|1329909.3.peg.3456"/>
<dbReference type="RefSeq" id="WP_021239622.1">
    <property type="nucleotide sequence ID" value="NZ_ATHO01000156.1"/>
</dbReference>
<keyword evidence="2" id="KW-0805">Transcription regulation</keyword>
<dbReference type="Pfam" id="PF03466">
    <property type="entry name" value="LysR_substrate"/>
    <property type="match status" value="1"/>
</dbReference>
<dbReference type="SUPFAM" id="SSF46785">
    <property type="entry name" value="Winged helix' DNA-binding domain"/>
    <property type="match status" value="1"/>
</dbReference>
<comment type="caution">
    <text evidence="6">The sequence shown here is derived from an EMBL/GenBank/DDBJ whole genome shotgun (WGS) entry which is preliminary data.</text>
</comment>
<dbReference type="Pfam" id="PF00126">
    <property type="entry name" value="HTH_1"/>
    <property type="match status" value="1"/>
</dbReference>
<dbReference type="GO" id="GO:0032993">
    <property type="term" value="C:protein-DNA complex"/>
    <property type="evidence" value="ECO:0007669"/>
    <property type="project" value="TreeGrafter"/>
</dbReference>
<dbReference type="SUPFAM" id="SSF53850">
    <property type="entry name" value="Periplasmic binding protein-like II"/>
    <property type="match status" value="1"/>
</dbReference>
<dbReference type="FunFam" id="1.10.10.10:FF:000001">
    <property type="entry name" value="LysR family transcriptional regulator"/>
    <property type="match status" value="1"/>
</dbReference>